<dbReference type="OrthoDB" id="19639at2759"/>
<evidence type="ECO:0000256" key="11">
    <source>
        <dbReference type="ARBA" id="ARBA00023136"/>
    </source>
</evidence>
<evidence type="ECO:0000256" key="7">
    <source>
        <dbReference type="ARBA" id="ARBA00022692"/>
    </source>
</evidence>
<dbReference type="InterPro" id="IPR038887">
    <property type="entry name" value="Nus1/NgBR"/>
</dbReference>
<dbReference type="PANTHER" id="PTHR21528:SF0">
    <property type="entry name" value="DEHYDRODOLICHYL DIPHOSPHATE SYNTHASE COMPLEX SUBUNIT NUS1"/>
    <property type="match status" value="1"/>
</dbReference>
<protein>
    <recommendedName>
        <fullName evidence="5">ditrans,polycis-polyprenyl diphosphate synthase [(2E,6E)-farnesyldiphosphate specific]</fullName>
        <ecNumber evidence="5">2.5.1.87</ecNumber>
    </recommendedName>
</protein>
<gene>
    <name evidence="14" type="ORF">CINC_LOCUS3536</name>
</gene>
<evidence type="ECO:0000313" key="14">
    <source>
        <dbReference type="EMBL" id="CAH0587058.1"/>
    </source>
</evidence>
<comment type="cofactor">
    <cofactor evidence="1">
        <name>Mg(2+)</name>
        <dbReference type="ChEBI" id="CHEBI:18420"/>
    </cofactor>
</comment>
<evidence type="ECO:0000256" key="1">
    <source>
        <dbReference type="ARBA" id="ARBA00001946"/>
    </source>
</evidence>
<evidence type="ECO:0000256" key="9">
    <source>
        <dbReference type="ARBA" id="ARBA00022842"/>
    </source>
</evidence>
<reference evidence="14" key="1">
    <citation type="submission" date="2021-12" db="EMBL/GenBank/DDBJ databases">
        <authorList>
            <person name="King R."/>
        </authorList>
    </citation>
    <scope>NUCLEOTIDE SEQUENCE</scope>
</reference>
<sequence>MYKFNIFGESKKNCQILLTLVHFVVNILVAVQNVYSRIWNKKCTVFQDEVTKSDIKVILENVPRVTKKLKHLVILTDSDHHSLSDLSRMVIWSLVAGISYVSFYDLTGRLKENEEKLFLEVERNKKGVPGCIKWYKKPDLNGYTNGMQAHTVYINIFTSEDGRPTIAQCIRRIAEDKVVCSRESSEYTAQELHSALTLMYPSIPDPDLVLYTGPRCCTHGLLPWQIRLTEFIQLSVNHSVNINNYVGALYRYNKCDQRFGK</sequence>
<evidence type="ECO:0000256" key="2">
    <source>
        <dbReference type="ARBA" id="ARBA00004586"/>
    </source>
</evidence>
<keyword evidence="7 13" id="KW-0812">Transmembrane</keyword>
<evidence type="ECO:0000256" key="8">
    <source>
        <dbReference type="ARBA" id="ARBA00022824"/>
    </source>
</evidence>
<keyword evidence="6" id="KW-0808">Transferase</keyword>
<evidence type="ECO:0000256" key="3">
    <source>
        <dbReference type="ARBA" id="ARBA00004922"/>
    </source>
</evidence>
<feature type="transmembrane region" description="Helical" evidence="13">
    <location>
        <begin position="16"/>
        <end position="35"/>
    </location>
</feature>
<proteinExistence type="inferred from homology"/>
<evidence type="ECO:0000256" key="13">
    <source>
        <dbReference type="SAM" id="Phobius"/>
    </source>
</evidence>
<keyword evidence="15" id="KW-1185">Reference proteome</keyword>
<keyword evidence="8" id="KW-0256">Endoplasmic reticulum</keyword>
<keyword evidence="11 13" id="KW-0472">Membrane</keyword>
<dbReference type="SUPFAM" id="SSF64005">
    <property type="entry name" value="Undecaprenyl diphosphate synthase"/>
    <property type="match status" value="1"/>
</dbReference>
<dbReference type="EC" id="2.5.1.87" evidence="5"/>
<evidence type="ECO:0000256" key="4">
    <source>
        <dbReference type="ARBA" id="ARBA00005432"/>
    </source>
</evidence>
<dbReference type="Proteomes" id="UP001154114">
    <property type="component" value="Chromosome 15"/>
</dbReference>
<dbReference type="InterPro" id="IPR036424">
    <property type="entry name" value="UPP_synth-like_sf"/>
</dbReference>
<dbReference type="AlphaFoldDB" id="A0A9P0BPN1"/>
<dbReference type="GO" id="GO:0045547">
    <property type="term" value="F:ditrans,polycis-polyprenyl diphosphate synthase [(2E,6E)-farnesyl diphosphate specific] activity"/>
    <property type="evidence" value="ECO:0007669"/>
    <property type="project" value="UniProtKB-EC"/>
</dbReference>
<organism evidence="14 15">
    <name type="scientific">Chrysodeixis includens</name>
    <name type="common">Soybean looper</name>
    <name type="synonym">Pseudoplusia includens</name>
    <dbReference type="NCBI Taxonomy" id="689277"/>
    <lineage>
        <taxon>Eukaryota</taxon>
        <taxon>Metazoa</taxon>
        <taxon>Ecdysozoa</taxon>
        <taxon>Arthropoda</taxon>
        <taxon>Hexapoda</taxon>
        <taxon>Insecta</taxon>
        <taxon>Pterygota</taxon>
        <taxon>Neoptera</taxon>
        <taxon>Endopterygota</taxon>
        <taxon>Lepidoptera</taxon>
        <taxon>Glossata</taxon>
        <taxon>Ditrysia</taxon>
        <taxon>Noctuoidea</taxon>
        <taxon>Noctuidae</taxon>
        <taxon>Plusiinae</taxon>
        <taxon>Chrysodeixis</taxon>
    </lineage>
</organism>
<comment type="pathway">
    <text evidence="3">Protein modification; protein glycosylation.</text>
</comment>
<comment type="subcellular location">
    <subcellularLocation>
        <location evidence="2">Endoplasmic reticulum membrane</location>
    </subcellularLocation>
</comment>
<dbReference type="PANTHER" id="PTHR21528">
    <property type="entry name" value="DEHYDRODOLICHYL DIPHOSPHATE SYNTHASE COMPLEX SUBUNIT NUS1"/>
    <property type="match status" value="1"/>
</dbReference>
<evidence type="ECO:0000313" key="15">
    <source>
        <dbReference type="Proteomes" id="UP001154114"/>
    </source>
</evidence>
<dbReference type="GO" id="GO:0005789">
    <property type="term" value="C:endoplasmic reticulum membrane"/>
    <property type="evidence" value="ECO:0007669"/>
    <property type="project" value="UniProtKB-SubCell"/>
</dbReference>
<comment type="similarity">
    <text evidence="4">Belongs to the UPP synthase family.</text>
</comment>
<keyword evidence="9" id="KW-0460">Magnesium</keyword>
<keyword evidence="10 13" id="KW-1133">Transmembrane helix</keyword>
<dbReference type="EMBL" id="LR824018">
    <property type="protein sequence ID" value="CAH0587058.1"/>
    <property type="molecule type" value="Genomic_DNA"/>
</dbReference>
<dbReference type="Gene3D" id="3.40.1180.10">
    <property type="entry name" value="Decaprenyl diphosphate synthase-like"/>
    <property type="match status" value="1"/>
</dbReference>
<dbReference type="GO" id="GO:1904423">
    <property type="term" value="C:dehydrodolichyl diphosphate synthase complex"/>
    <property type="evidence" value="ECO:0007669"/>
    <property type="project" value="InterPro"/>
</dbReference>
<evidence type="ECO:0000256" key="10">
    <source>
        <dbReference type="ARBA" id="ARBA00022989"/>
    </source>
</evidence>
<evidence type="ECO:0000256" key="12">
    <source>
        <dbReference type="ARBA" id="ARBA00047353"/>
    </source>
</evidence>
<accession>A0A9P0BPN1</accession>
<name>A0A9P0BPN1_CHRIL</name>
<evidence type="ECO:0000256" key="5">
    <source>
        <dbReference type="ARBA" id="ARBA00012596"/>
    </source>
</evidence>
<evidence type="ECO:0000256" key="6">
    <source>
        <dbReference type="ARBA" id="ARBA00022679"/>
    </source>
</evidence>
<comment type="catalytic activity">
    <reaction evidence="12">
        <text>n isopentenyl diphosphate + (2E,6E)-farnesyl diphosphate = a di-trans,poly-cis-polyprenyl diphosphate + n diphosphate</text>
        <dbReference type="Rhea" id="RHEA:53008"/>
        <dbReference type="Rhea" id="RHEA-COMP:19494"/>
        <dbReference type="ChEBI" id="CHEBI:33019"/>
        <dbReference type="ChEBI" id="CHEBI:128769"/>
        <dbReference type="ChEBI" id="CHEBI:136960"/>
        <dbReference type="ChEBI" id="CHEBI:175763"/>
        <dbReference type="EC" id="2.5.1.87"/>
    </reaction>
</comment>